<evidence type="ECO:0000256" key="4">
    <source>
        <dbReference type="ARBA" id="ARBA00022490"/>
    </source>
</evidence>
<protein>
    <recommendedName>
        <fullName evidence="3">Phosphocarrier protein HPr</fullName>
    </recommendedName>
</protein>
<dbReference type="EMBL" id="FZOJ01000015">
    <property type="protein sequence ID" value="SNS64723.1"/>
    <property type="molecule type" value="Genomic_DNA"/>
</dbReference>
<dbReference type="PANTHER" id="PTHR33705:SF2">
    <property type="entry name" value="PHOSPHOCARRIER PROTEIN NPR"/>
    <property type="match status" value="1"/>
</dbReference>
<evidence type="ECO:0000256" key="5">
    <source>
        <dbReference type="ARBA" id="ARBA00022683"/>
    </source>
</evidence>
<evidence type="ECO:0000259" key="6">
    <source>
        <dbReference type="PROSITE" id="PS51350"/>
    </source>
</evidence>
<evidence type="ECO:0000256" key="3">
    <source>
        <dbReference type="ARBA" id="ARBA00020422"/>
    </source>
</evidence>
<dbReference type="PANTHER" id="PTHR33705">
    <property type="entry name" value="PHOSPHOCARRIER PROTEIN HPR"/>
    <property type="match status" value="1"/>
</dbReference>
<dbReference type="CDD" id="cd00367">
    <property type="entry name" value="PTS-HPr_like"/>
    <property type="match status" value="1"/>
</dbReference>
<evidence type="ECO:0000256" key="1">
    <source>
        <dbReference type="ARBA" id="ARBA00003681"/>
    </source>
</evidence>
<dbReference type="PROSITE" id="PS00369">
    <property type="entry name" value="PTS_HPR_HIS"/>
    <property type="match status" value="1"/>
</dbReference>
<proteinExistence type="predicted"/>
<dbReference type="SUPFAM" id="SSF55594">
    <property type="entry name" value="HPr-like"/>
    <property type="match status" value="1"/>
</dbReference>
<evidence type="ECO:0000313" key="8">
    <source>
        <dbReference type="Proteomes" id="UP000198304"/>
    </source>
</evidence>
<comment type="subcellular location">
    <subcellularLocation>
        <location evidence="2">Cytoplasm</location>
    </subcellularLocation>
</comment>
<dbReference type="Proteomes" id="UP000198304">
    <property type="component" value="Unassembled WGS sequence"/>
</dbReference>
<organism evidence="7 8">
    <name type="scientific">Anaerovirgula multivorans</name>
    <dbReference type="NCBI Taxonomy" id="312168"/>
    <lineage>
        <taxon>Bacteria</taxon>
        <taxon>Bacillati</taxon>
        <taxon>Bacillota</taxon>
        <taxon>Clostridia</taxon>
        <taxon>Peptostreptococcales</taxon>
        <taxon>Natronincolaceae</taxon>
        <taxon>Anaerovirgula</taxon>
    </lineage>
</organism>
<dbReference type="InterPro" id="IPR050399">
    <property type="entry name" value="HPr"/>
</dbReference>
<dbReference type="InterPro" id="IPR001020">
    <property type="entry name" value="PTS_HPr_His_P_site"/>
</dbReference>
<dbReference type="Pfam" id="PF00381">
    <property type="entry name" value="PTS-HPr"/>
    <property type="match status" value="1"/>
</dbReference>
<dbReference type="GO" id="GO:0009401">
    <property type="term" value="P:phosphoenolpyruvate-dependent sugar phosphotransferase system"/>
    <property type="evidence" value="ECO:0007669"/>
    <property type="project" value="UniProtKB-KW"/>
</dbReference>
<evidence type="ECO:0000256" key="2">
    <source>
        <dbReference type="ARBA" id="ARBA00004496"/>
    </source>
</evidence>
<feature type="domain" description="HPr" evidence="6">
    <location>
        <begin position="1"/>
        <end position="86"/>
    </location>
</feature>
<dbReference type="AlphaFoldDB" id="A0A239G8E4"/>
<gene>
    <name evidence="7" type="ORF">SAMN05446037_101585</name>
</gene>
<dbReference type="InterPro" id="IPR000032">
    <property type="entry name" value="HPr-like"/>
</dbReference>
<dbReference type="NCBIfam" id="TIGR01003">
    <property type="entry name" value="PTS_HPr_family"/>
    <property type="match status" value="1"/>
</dbReference>
<reference evidence="7 8" key="1">
    <citation type="submission" date="2017-06" db="EMBL/GenBank/DDBJ databases">
        <authorList>
            <person name="Kim H.J."/>
            <person name="Triplett B.A."/>
        </authorList>
    </citation>
    <scope>NUCLEOTIDE SEQUENCE [LARGE SCALE GENOMIC DNA]</scope>
    <source>
        <strain evidence="7 8">SCA</strain>
    </source>
</reference>
<dbReference type="PRINTS" id="PR00107">
    <property type="entry name" value="PHOSPHOCPHPR"/>
</dbReference>
<dbReference type="Gene3D" id="3.30.1340.10">
    <property type="entry name" value="HPr-like"/>
    <property type="match status" value="1"/>
</dbReference>
<accession>A0A239G8E4</accession>
<keyword evidence="4" id="KW-0963">Cytoplasm</keyword>
<keyword evidence="8" id="KW-1185">Reference proteome</keyword>
<keyword evidence="5" id="KW-0598">Phosphotransferase system</keyword>
<name>A0A239G8E4_9FIRM</name>
<dbReference type="GO" id="GO:0005737">
    <property type="term" value="C:cytoplasm"/>
    <property type="evidence" value="ECO:0007669"/>
    <property type="project" value="UniProtKB-SubCell"/>
</dbReference>
<sequence>MERKVMIQNETGLHARPASSFVKVASQFTSDINIEFNGKLINGKSILNILSAGLQKGAEIKIIATGADEKEAVEALENLINSKFNE</sequence>
<evidence type="ECO:0000313" key="7">
    <source>
        <dbReference type="EMBL" id="SNS64723.1"/>
    </source>
</evidence>
<comment type="function">
    <text evidence="1">General (non sugar-specific) component of the phosphoenolpyruvate-dependent sugar phosphotransferase system (sugar PTS). This major carbohydrate active-transport system catalyzes the phosphorylation of incoming sugar substrates concomitantly with their translocation across the cell membrane. The phosphoryl group from phosphoenolpyruvate (PEP) is transferred to the phosphoryl carrier protein HPr by enzyme I. Phospho-HPr then transfers it to the PTS EIIA domain.</text>
</comment>
<dbReference type="InterPro" id="IPR035895">
    <property type="entry name" value="HPr-like_sf"/>
</dbReference>
<dbReference type="OrthoDB" id="9809047at2"/>
<dbReference type="PROSITE" id="PS51350">
    <property type="entry name" value="PTS_HPR_DOM"/>
    <property type="match status" value="1"/>
</dbReference>
<dbReference type="RefSeq" id="WP_089283730.1">
    <property type="nucleotide sequence ID" value="NZ_FZOJ01000015.1"/>
</dbReference>